<sequence>MGMVHREYLASSRIFGCKKCKTHLTTIERLVSRNFNGQTGRACLFDHVVNITLGDADDRQMTTGLHTVRDVRCANCSHILGWKYDKAHVDSERYKEKKFILERALIDDVE</sequence>
<dbReference type="InterPro" id="IPR039058">
    <property type="entry name" value="Yippee_fam"/>
</dbReference>
<dbReference type="AlphaFoldDB" id="A0A316YN08"/>
<dbReference type="PANTHER" id="PTHR13848">
    <property type="entry name" value="PROTEIN YIPPEE-LIKE CG15309-RELATED"/>
    <property type="match status" value="1"/>
</dbReference>
<dbReference type="GeneID" id="37043795"/>
<dbReference type="InParanoid" id="A0A316YN08"/>
<keyword evidence="3" id="KW-0862">Zinc</keyword>
<dbReference type="OrthoDB" id="6407410at2759"/>
<evidence type="ECO:0000256" key="1">
    <source>
        <dbReference type="ARBA" id="ARBA00005613"/>
    </source>
</evidence>
<evidence type="ECO:0000313" key="7">
    <source>
        <dbReference type="Proteomes" id="UP000245768"/>
    </source>
</evidence>
<name>A0A316YN08_9BASI</name>
<dbReference type="PROSITE" id="PS51792">
    <property type="entry name" value="YIPPEE"/>
    <property type="match status" value="1"/>
</dbReference>
<gene>
    <name evidence="6" type="ORF">FA10DRAFT_267357</name>
</gene>
<dbReference type="RefSeq" id="XP_025378128.1">
    <property type="nucleotide sequence ID" value="XM_025521879.1"/>
</dbReference>
<feature type="domain" description="Yippee" evidence="5">
    <location>
        <begin position="13"/>
        <end position="110"/>
    </location>
</feature>
<dbReference type="InterPro" id="IPR004910">
    <property type="entry name" value="Yippee/Mis18/Cereblon"/>
</dbReference>
<dbReference type="STRING" id="215250.A0A316YN08"/>
<evidence type="ECO:0000259" key="5">
    <source>
        <dbReference type="PROSITE" id="PS51792"/>
    </source>
</evidence>
<dbReference type="Pfam" id="PF03226">
    <property type="entry name" value="Yippee-Mis18"/>
    <property type="match status" value="1"/>
</dbReference>
<keyword evidence="7" id="KW-1185">Reference proteome</keyword>
<reference evidence="6" key="1">
    <citation type="journal article" date="2018" name="Mol. Biol. Evol.">
        <title>Broad Genomic Sampling Reveals a Smut Pathogenic Ancestry of the Fungal Clade Ustilaginomycotina.</title>
        <authorList>
            <person name="Kijpornyongpan T."/>
            <person name="Mondo S.J."/>
            <person name="Barry K."/>
            <person name="Sandor L."/>
            <person name="Lee J."/>
            <person name="Lipzen A."/>
            <person name="Pangilinan J."/>
            <person name="LaButti K."/>
            <person name="Hainaut M."/>
            <person name="Henrissat B."/>
            <person name="Grigoriev I.V."/>
            <person name="Spatafora J.W."/>
            <person name="Aime M.C."/>
        </authorList>
    </citation>
    <scope>NUCLEOTIDE SEQUENCE [LARGE SCALE GENOMIC DNA]</scope>
    <source>
        <strain evidence="6">MCA 4198</strain>
    </source>
</reference>
<proteinExistence type="inferred from homology"/>
<dbReference type="InterPro" id="IPR034751">
    <property type="entry name" value="Yippee"/>
</dbReference>
<keyword evidence="2" id="KW-0479">Metal-binding</keyword>
<accession>A0A316YN08</accession>
<evidence type="ECO:0000256" key="3">
    <source>
        <dbReference type="ARBA" id="ARBA00022833"/>
    </source>
</evidence>
<evidence type="ECO:0000313" key="6">
    <source>
        <dbReference type="EMBL" id="PWN90930.1"/>
    </source>
</evidence>
<dbReference type="EMBL" id="KZ819636">
    <property type="protein sequence ID" value="PWN90930.1"/>
    <property type="molecule type" value="Genomic_DNA"/>
</dbReference>
<dbReference type="FunCoup" id="A0A316YN08">
    <property type="interactions" value="301"/>
</dbReference>
<dbReference type="Proteomes" id="UP000245768">
    <property type="component" value="Unassembled WGS sequence"/>
</dbReference>
<comment type="similarity">
    <text evidence="1 4">Belongs to the yippee family.</text>
</comment>
<dbReference type="GO" id="GO:0046872">
    <property type="term" value="F:metal ion binding"/>
    <property type="evidence" value="ECO:0007669"/>
    <property type="project" value="UniProtKB-KW"/>
</dbReference>
<organism evidence="6 7">
    <name type="scientific">Acaromyces ingoldii</name>
    <dbReference type="NCBI Taxonomy" id="215250"/>
    <lineage>
        <taxon>Eukaryota</taxon>
        <taxon>Fungi</taxon>
        <taxon>Dikarya</taxon>
        <taxon>Basidiomycota</taxon>
        <taxon>Ustilaginomycotina</taxon>
        <taxon>Exobasidiomycetes</taxon>
        <taxon>Exobasidiales</taxon>
        <taxon>Cryptobasidiaceae</taxon>
        <taxon>Acaromyces</taxon>
    </lineage>
</organism>
<evidence type="ECO:0000256" key="2">
    <source>
        <dbReference type="ARBA" id="ARBA00022723"/>
    </source>
</evidence>
<protein>
    <recommendedName>
        <fullName evidence="4">Protein yippee-like</fullName>
    </recommendedName>
</protein>
<evidence type="ECO:0000256" key="4">
    <source>
        <dbReference type="RuleBase" id="RU110713"/>
    </source>
</evidence>